<dbReference type="Proteomes" id="UP001388259">
    <property type="component" value="Unassembled WGS sequence"/>
</dbReference>
<dbReference type="InterPro" id="IPR000445">
    <property type="entry name" value="HhH_motif"/>
</dbReference>
<dbReference type="AlphaFoldDB" id="A0AB35YRG0"/>
<dbReference type="GO" id="GO:0051539">
    <property type="term" value="F:4 iron, 4 sulfur cluster binding"/>
    <property type="evidence" value="ECO:0007669"/>
    <property type="project" value="UniProtKB-UniRule"/>
</dbReference>
<dbReference type="GO" id="GO:0006298">
    <property type="term" value="P:mismatch repair"/>
    <property type="evidence" value="ECO:0007669"/>
    <property type="project" value="TreeGrafter"/>
</dbReference>
<comment type="similarity">
    <text evidence="3 14">Belongs to the Nth/MutY family.</text>
</comment>
<accession>A0AB35YRG0</accession>
<dbReference type="PANTHER" id="PTHR42944:SF1">
    <property type="entry name" value="ADENINE DNA GLYCOSYLASE"/>
    <property type="match status" value="1"/>
</dbReference>
<dbReference type="InterPro" id="IPR015797">
    <property type="entry name" value="NUDIX_hydrolase-like_dom_sf"/>
</dbReference>
<dbReference type="InterPro" id="IPR011257">
    <property type="entry name" value="DNA_glycosylase"/>
</dbReference>
<evidence type="ECO:0000313" key="16">
    <source>
        <dbReference type="EMBL" id="MEM0517901.1"/>
    </source>
</evidence>
<dbReference type="GO" id="GO:0034039">
    <property type="term" value="F:8-oxo-7,8-dihydroguanine DNA N-glycosylase activity"/>
    <property type="evidence" value="ECO:0007669"/>
    <property type="project" value="TreeGrafter"/>
</dbReference>
<comment type="cofactor">
    <cofactor evidence="14">
        <name>[4Fe-4S] cluster</name>
        <dbReference type="ChEBI" id="CHEBI:49883"/>
    </cofactor>
    <text evidence="14">Binds 1 [4Fe-4S] cluster.</text>
</comment>
<keyword evidence="10 14" id="KW-0408">Iron</keyword>
<dbReference type="Proteomes" id="UP001390963">
    <property type="component" value="Unassembled WGS sequence"/>
</dbReference>
<dbReference type="InterPro" id="IPR029119">
    <property type="entry name" value="MutY_C"/>
</dbReference>
<dbReference type="SUPFAM" id="SSF48150">
    <property type="entry name" value="DNA-glycosylase"/>
    <property type="match status" value="1"/>
</dbReference>
<keyword evidence="13 14" id="KW-0326">Glycosidase</keyword>
<name>A0AB35YRG0_9FLAO</name>
<reference evidence="16 19" key="1">
    <citation type="submission" date="2024-01" db="EMBL/GenBank/DDBJ databases">
        <title>Aequorivita flavus sp. nov., isolated from deep-sea sediment.</title>
        <authorList>
            <person name="Chen X."/>
        </authorList>
    </citation>
    <scope>NUCLEOTIDE SEQUENCE</scope>
    <source>
        <strain evidence="16">MCCC 1A16923</strain>
        <strain evidence="17 19">MCCC 1A16935</strain>
    </source>
</reference>
<dbReference type="FunFam" id="1.10.340.30:FF:000002">
    <property type="entry name" value="Adenine DNA glycosylase"/>
    <property type="match status" value="1"/>
</dbReference>
<dbReference type="GO" id="GO:0000701">
    <property type="term" value="F:purine-specific mismatch base pair DNA N-glycosylase activity"/>
    <property type="evidence" value="ECO:0007669"/>
    <property type="project" value="UniProtKB-EC"/>
</dbReference>
<dbReference type="GO" id="GO:0035485">
    <property type="term" value="F:adenine/guanine mispair binding"/>
    <property type="evidence" value="ECO:0007669"/>
    <property type="project" value="TreeGrafter"/>
</dbReference>
<dbReference type="InterPro" id="IPR044298">
    <property type="entry name" value="MIG/MutY"/>
</dbReference>
<dbReference type="Pfam" id="PF00730">
    <property type="entry name" value="HhH-GPD"/>
    <property type="match status" value="1"/>
</dbReference>
<sequence length="354" mass="41165">MHKIAPNFSKKLIAWYIQNKRELPWRKTKNPYHIWLSEIILQQTRVAQGLPYFLKFIEAYPQVENLANAREDEVLKLWQGLGYYSRARNLHATAKMVCQEMNGVFPDNYKDLLKLKGVGDYTASAIASIAFNQPEAVVDGNVYRVLSRFFEINTPINTTAGQKEFKQLAQQLIDIDEPGTFNQAIMEFGARYCVPQNPDCNNCIFNDSCKAFQQKNVDHLPVKIKAKPIKKRFFNYLVVLSKNEHTMLQQRTGKGIWQQLYQFPLIETSEEVNLRSLTKHTQFQTFCKNLQIDTISLFNETPIVHKLSHQHLSTRFWIVETLEENENTIPISNVKDYAVPVLIADFVSEFFENY</sequence>
<evidence type="ECO:0000256" key="1">
    <source>
        <dbReference type="ARBA" id="ARBA00000843"/>
    </source>
</evidence>
<gene>
    <name evidence="16" type="primary">mutY</name>
    <name evidence="17" type="ORF">VZD24_06550</name>
    <name evidence="16" type="ORF">VZD85_06020</name>
</gene>
<evidence type="ECO:0000256" key="11">
    <source>
        <dbReference type="ARBA" id="ARBA00023014"/>
    </source>
</evidence>
<keyword evidence="9" id="KW-0378">Hydrolase</keyword>
<evidence type="ECO:0000256" key="9">
    <source>
        <dbReference type="ARBA" id="ARBA00022801"/>
    </source>
</evidence>
<keyword evidence="11" id="KW-0411">Iron-sulfur</keyword>
<proteinExistence type="inferred from homology"/>
<dbReference type="InterPro" id="IPR005760">
    <property type="entry name" value="A/G_AdeGlyc_MutY"/>
</dbReference>
<protein>
    <recommendedName>
        <fullName evidence="5 14">Adenine DNA glycosylase</fullName>
        <ecNumber evidence="4 14">3.2.2.31</ecNumber>
    </recommendedName>
</protein>
<dbReference type="InterPro" id="IPR023170">
    <property type="entry name" value="HhH_base_excis_C"/>
</dbReference>
<evidence type="ECO:0000256" key="12">
    <source>
        <dbReference type="ARBA" id="ARBA00023204"/>
    </source>
</evidence>
<comment type="catalytic activity">
    <reaction evidence="1 14">
        <text>Hydrolyzes free adenine bases from 7,8-dihydro-8-oxoguanine:adenine mismatched double-stranded DNA, leaving an apurinic site.</text>
        <dbReference type="EC" id="3.2.2.31"/>
    </reaction>
</comment>
<dbReference type="CDD" id="cd00056">
    <property type="entry name" value="ENDO3c"/>
    <property type="match status" value="1"/>
</dbReference>
<dbReference type="GO" id="GO:0032357">
    <property type="term" value="F:oxidized purine DNA binding"/>
    <property type="evidence" value="ECO:0007669"/>
    <property type="project" value="TreeGrafter"/>
</dbReference>
<dbReference type="PANTHER" id="PTHR42944">
    <property type="entry name" value="ADENINE DNA GLYCOSYLASE"/>
    <property type="match status" value="1"/>
</dbReference>
<dbReference type="EMBL" id="JAZBJM010000003">
    <property type="protein sequence ID" value="MEM0517901.1"/>
    <property type="molecule type" value="Genomic_DNA"/>
</dbReference>
<dbReference type="InterPro" id="IPR003265">
    <property type="entry name" value="HhH-GPD_domain"/>
</dbReference>
<evidence type="ECO:0000259" key="15">
    <source>
        <dbReference type="SMART" id="SM00478"/>
    </source>
</evidence>
<dbReference type="Pfam" id="PF14815">
    <property type="entry name" value="NUDIX_4"/>
    <property type="match status" value="1"/>
</dbReference>
<dbReference type="EMBL" id="JBANCF010000003">
    <property type="protein sequence ID" value="MEM0573167.1"/>
    <property type="molecule type" value="Genomic_DNA"/>
</dbReference>
<dbReference type="GO" id="GO:0046872">
    <property type="term" value="F:metal ion binding"/>
    <property type="evidence" value="ECO:0007669"/>
    <property type="project" value="UniProtKB-UniRule"/>
</dbReference>
<evidence type="ECO:0000313" key="17">
    <source>
        <dbReference type="EMBL" id="MEM0573167.1"/>
    </source>
</evidence>
<evidence type="ECO:0000256" key="3">
    <source>
        <dbReference type="ARBA" id="ARBA00008343"/>
    </source>
</evidence>
<evidence type="ECO:0000256" key="10">
    <source>
        <dbReference type="ARBA" id="ARBA00023004"/>
    </source>
</evidence>
<evidence type="ECO:0000256" key="5">
    <source>
        <dbReference type="ARBA" id="ARBA00022023"/>
    </source>
</evidence>
<dbReference type="CDD" id="cd03431">
    <property type="entry name" value="NUDIX_DNA_Glycosylase_C-MutY"/>
    <property type="match status" value="1"/>
</dbReference>
<comment type="function">
    <text evidence="2">Adenine glycosylase active on G-A mispairs. MutY also corrects error-prone DNA synthesis past GO lesions which are due to the oxidatively damaged form of guanine: 7,8-dihydro-8-oxoguanine (8-oxo-dGTP).</text>
</comment>
<keyword evidence="12" id="KW-0234">DNA repair</keyword>
<evidence type="ECO:0000256" key="8">
    <source>
        <dbReference type="ARBA" id="ARBA00022763"/>
    </source>
</evidence>
<evidence type="ECO:0000256" key="13">
    <source>
        <dbReference type="ARBA" id="ARBA00023295"/>
    </source>
</evidence>
<dbReference type="EC" id="3.2.2.31" evidence="4 14"/>
<keyword evidence="6" id="KW-0004">4Fe-4S</keyword>
<organism evidence="16 18">
    <name type="scientific">Aequorivita flava</name>
    <dbReference type="NCBI Taxonomy" id="3114371"/>
    <lineage>
        <taxon>Bacteria</taxon>
        <taxon>Pseudomonadati</taxon>
        <taxon>Bacteroidota</taxon>
        <taxon>Flavobacteriia</taxon>
        <taxon>Flavobacteriales</taxon>
        <taxon>Flavobacteriaceae</taxon>
        <taxon>Aequorivita</taxon>
    </lineage>
</organism>
<dbReference type="GO" id="GO:0006284">
    <property type="term" value="P:base-excision repair"/>
    <property type="evidence" value="ECO:0007669"/>
    <property type="project" value="UniProtKB-UniRule"/>
</dbReference>
<dbReference type="Gene3D" id="3.90.79.10">
    <property type="entry name" value="Nucleoside Triphosphate Pyrophosphohydrolase"/>
    <property type="match status" value="1"/>
</dbReference>
<keyword evidence="19" id="KW-1185">Reference proteome</keyword>
<dbReference type="Gene3D" id="1.10.340.30">
    <property type="entry name" value="Hypothetical protein, domain 2"/>
    <property type="match status" value="1"/>
</dbReference>
<dbReference type="SMART" id="SM00478">
    <property type="entry name" value="ENDO3c"/>
    <property type="match status" value="1"/>
</dbReference>
<dbReference type="SUPFAM" id="SSF55811">
    <property type="entry name" value="Nudix"/>
    <property type="match status" value="1"/>
</dbReference>
<comment type="caution">
    <text evidence="16">The sequence shown here is derived from an EMBL/GenBank/DDBJ whole genome shotgun (WGS) entry which is preliminary data.</text>
</comment>
<evidence type="ECO:0000256" key="14">
    <source>
        <dbReference type="RuleBase" id="RU365096"/>
    </source>
</evidence>
<dbReference type="RefSeq" id="WP_279449370.1">
    <property type="nucleotide sequence ID" value="NZ_JAZBJM010000003.1"/>
</dbReference>
<dbReference type="NCBIfam" id="TIGR01084">
    <property type="entry name" value="mutY"/>
    <property type="match status" value="1"/>
</dbReference>
<dbReference type="Pfam" id="PF00633">
    <property type="entry name" value="HHH"/>
    <property type="match status" value="1"/>
</dbReference>
<keyword evidence="8 14" id="KW-0227">DNA damage</keyword>
<dbReference type="Gene3D" id="1.10.1670.10">
    <property type="entry name" value="Helix-hairpin-Helix base-excision DNA repair enzymes (C-terminal)"/>
    <property type="match status" value="1"/>
</dbReference>
<feature type="domain" description="HhH-GPD" evidence="15">
    <location>
        <begin position="40"/>
        <end position="191"/>
    </location>
</feature>
<keyword evidence="7" id="KW-0479">Metal-binding</keyword>
<evidence type="ECO:0000256" key="7">
    <source>
        <dbReference type="ARBA" id="ARBA00022723"/>
    </source>
</evidence>
<evidence type="ECO:0000256" key="2">
    <source>
        <dbReference type="ARBA" id="ARBA00002933"/>
    </source>
</evidence>
<evidence type="ECO:0000256" key="4">
    <source>
        <dbReference type="ARBA" id="ARBA00012045"/>
    </source>
</evidence>
<evidence type="ECO:0000313" key="19">
    <source>
        <dbReference type="Proteomes" id="UP001390963"/>
    </source>
</evidence>
<evidence type="ECO:0000313" key="18">
    <source>
        <dbReference type="Proteomes" id="UP001388259"/>
    </source>
</evidence>
<evidence type="ECO:0000256" key="6">
    <source>
        <dbReference type="ARBA" id="ARBA00022485"/>
    </source>
</evidence>